<evidence type="ECO:0000259" key="2">
    <source>
        <dbReference type="Pfam" id="PF24883"/>
    </source>
</evidence>
<dbReference type="Pfam" id="PF24883">
    <property type="entry name" value="NPHP3_N"/>
    <property type="match status" value="1"/>
</dbReference>
<name>A0A0C3DVS0_9AGAM</name>
<dbReference type="OrthoDB" id="2665447at2759"/>
<keyword evidence="1" id="KW-0677">Repeat</keyword>
<dbReference type="InParanoid" id="A0A0C3DVS0"/>
<dbReference type="EMBL" id="KN822067">
    <property type="protein sequence ID" value="KIM60031.1"/>
    <property type="molecule type" value="Genomic_DNA"/>
</dbReference>
<dbReference type="InterPro" id="IPR056884">
    <property type="entry name" value="NPHP3-like_N"/>
</dbReference>
<organism evidence="3 4">
    <name type="scientific">Scleroderma citrinum Foug A</name>
    <dbReference type="NCBI Taxonomy" id="1036808"/>
    <lineage>
        <taxon>Eukaryota</taxon>
        <taxon>Fungi</taxon>
        <taxon>Dikarya</taxon>
        <taxon>Basidiomycota</taxon>
        <taxon>Agaricomycotina</taxon>
        <taxon>Agaricomycetes</taxon>
        <taxon>Agaricomycetidae</taxon>
        <taxon>Boletales</taxon>
        <taxon>Sclerodermatineae</taxon>
        <taxon>Sclerodermataceae</taxon>
        <taxon>Scleroderma</taxon>
    </lineage>
</organism>
<evidence type="ECO:0000313" key="4">
    <source>
        <dbReference type="Proteomes" id="UP000053989"/>
    </source>
</evidence>
<reference evidence="4" key="2">
    <citation type="submission" date="2015-01" db="EMBL/GenBank/DDBJ databases">
        <title>Evolutionary Origins and Diversification of the Mycorrhizal Mutualists.</title>
        <authorList>
            <consortium name="DOE Joint Genome Institute"/>
            <consortium name="Mycorrhizal Genomics Consortium"/>
            <person name="Kohler A."/>
            <person name="Kuo A."/>
            <person name="Nagy L.G."/>
            <person name="Floudas D."/>
            <person name="Copeland A."/>
            <person name="Barry K.W."/>
            <person name="Cichocki N."/>
            <person name="Veneault-Fourrey C."/>
            <person name="LaButti K."/>
            <person name="Lindquist E.A."/>
            <person name="Lipzen A."/>
            <person name="Lundell T."/>
            <person name="Morin E."/>
            <person name="Murat C."/>
            <person name="Riley R."/>
            <person name="Ohm R."/>
            <person name="Sun H."/>
            <person name="Tunlid A."/>
            <person name="Henrissat B."/>
            <person name="Grigoriev I.V."/>
            <person name="Hibbett D.S."/>
            <person name="Martin F."/>
        </authorList>
    </citation>
    <scope>NUCLEOTIDE SEQUENCE [LARGE SCALE GENOMIC DNA]</scope>
    <source>
        <strain evidence="4">Foug A</strain>
    </source>
</reference>
<evidence type="ECO:0000313" key="3">
    <source>
        <dbReference type="EMBL" id="KIM60031.1"/>
    </source>
</evidence>
<feature type="domain" description="Nephrocystin 3-like N-terminal" evidence="2">
    <location>
        <begin position="205"/>
        <end position="260"/>
    </location>
</feature>
<dbReference type="AlphaFoldDB" id="A0A0C3DVS0"/>
<keyword evidence="4" id="KW-1185">Reference proteome</keyword>
<dbReference type="Proteomes" id="UP000053989">
    <property type="component" value="Unassembled WGS sequence"/>
</dbReference>
<sequence length="262" mass="29200">MQHAAELVGEINTTTSHINTISSTYLQPLKTFNNVVSTISNVHPYTQMALGVLTGAAQVIIAQVNLDHSVSSLLSKVQSVYEFLLEEDTKANLDMMKDTLAHIAQVVSSCAQFIENYSETKELWQRAAKSIFSKSQFIVDEYSKALDGLMQKFHDHTVCNTTINVPCVLDIFKDLNLDGMAYAERAGPDTTKKCMDGTRVEILKEIVDWINDPDVNVPRIFWLHGQASRGKSAIAHTVALEYKNAGGLRACFCFTRDRQAEH</sequence>
<evidence type="ECO:0000256" key="1">
    <source>
        <dbReference type="ARBA" id="ARBA00022737"/>
    </source>
</evidence>
<protein>
    <recommendedName>
        <fullName evidence="2">Nephrocystin 3-like N-terminal domain-containing protein</fullName>
    </recommendedName>
</protein>
<reference evidence="3 4" key="1">
    <citation type="submission" date="2014-04" db="EMBL/GenBank/DDBJ databases">
        <authorList>
            <consortium name="DOE Joint Genome Institute"/>
            <person name="Kuo A."/>
            <person name="Kohler A."/>
            <person name="Nagy L.G."/>
            <person name="Floudas D."/>
            <person name="Copeland A."/>
            <person name="Barry K.W."/>
            <person name="Cichocki N."/>
            <person name="Veneault-Fourrey C."/>
            <person name="LaButti K."/>
            <person name="Lindquist E.A."/>
            <person name="Lipzen A."/>
            <person name="Lundell T."/>
            <person name="Morin E."/>
            <person name="Murat C."/>
            <person name="Sun H."/>
            <person name="Tunlid A."/>
            <person name="Henrissat B."/>
            <person name="Grigoriev I.V."/>
            <person name="Hibbett D.S."/>
            <person name="Martin F."/>
            <person name="Nordberg H.P."/>
            <person name="Cantor M.N."/>
            <person name="Hua S.X."/>
        </authorList>
    </citation>
    <scope>NUCLEOTIDE SEQUENCE [LARGE SCALE GENOMIC DNA]</scope>
    <source>
        <strain evidence="3 4">Foug A</strain>
    </source>
</reference>
<proteinExistence type="predicted"/>
<dbReference type="HOGENOM" id="CLU_048065_0_0_1"/>
<dbReference type="STRING" id="1036808.A0A0C3DVS0"/>
<accession>A0A0C3DVS0</accession>
<gene>
    <name evidence="3" type="ORF">SCLCIDRAFT_26946</name>
</gene>